<evidence type="ECO:0000256" key="2">
    <source>
        <dbReference type="SAM" id="MobiDB-lite"/>
    </source>
</evidence>
<name>A0A1E3H7D0_9HYPH</name>
<feature type="region of interest" description="Disordered" evidence="2">
    <location>
        <begin position="356"/>
        <end position="380"/>
    </location>
</feature>
<proteinExistence type="predicted"/>
<accession>A0A1E3H7D0</accession>
<keyword evidence="5" id="KW-1185">Reference proteome</keyword>
<dbReference type="PATRIC" id="fig|1439726.3.peg.452"/>
<evidence type="ECO:0000256" key="1">
    <source>
        <dbReference type="ARBA" id="ARBA00022729"/>
    </source>
</evidence>
<keyword evidence="1" id="KW-0732">Signal</keyword>
<dbReference type="AlphaFoldDB" id="A0A1E3H7D0"/>
<dbReference type="InterPro" id="IPR001638">
    <property type="entry name" value="Solute-binding_3/MltF_N"/>
</dbReference>
<dbReference type="SMART" id="SM00062">
    <property type="entry name" value="PBPb"/>
    <property type="match status" value="1"/>
</dbReference>
<evidence type="ECO:0000313" key="4">
    <source>
        <dbReference type="EMBL" id="ODN72238.1"/>
    </source>
</evidence>
<dbReference type="SUPFAM" id="SSF53850">
    <property type="entry name" value="Periplasmic binding protein-like II"/>
    <property type="match status" value="1"/>
</dbReference>
<dbReference type="Pfam" id="PF00497">
    <property type="entry name" value="SBP_bac_3"/>
    <property type="match status" value="1"/>
</dbReference>
<evidence type="ECO:0000313" key="5">
    <source>
        <dbReference type="Proteomes" id="UP000094622"/>
    </source>
</evidence>
<comment type="caution">
    <text evidence="4">The sequence shown here is derived from an EMBL/GenBank/DDBJ whole genome shotgun (WGS) entry which is preliminary data.</text>
</comment>
<protein>
    <submittedName>
        <fullName evidence="4">Bacterial extracellular solute-binding protein, family 3</fullName>
    </submittedName>
</protein>
<evidence type="ECO:0000259" key="3">
    <source>
        <dbReference type="SMART" id="SM00062"/>
    </source>
</evidence>
<dbReference type="PANTHER" id="PTHR35936">
    <property type="entry name" value="MEMBRANE-BOUND LYTIC MUREIN TRANSGLYCOSYLASE F"/>
    <property type="match status" value="1"/>
</dbReference>
<dbReference type="Proteomes" id="UP000094622">
    <property type="component" value="Unassembled WGS sequence"/>
</dbReference>
<gene>
    <name evidence="4" type="ORF">A6302_00427</name>
</gene>
<dbReference type="Gene3D" id="3.40.190.10">
    <property type="entry name" value="Periplasmic binding protein-like II"/>
    <property type="match status" value="2"/>
</dbReference>
<dbReference type="EMBL" id="MCRJ01000005">
    <property type="protein sequence ID" value="ODN72238.1"/>
    <property type="molecule type" value="Genomic_DNA"/>
</dbReference>
<organism evidence="4 5">
    <name type="scientific">Methylobrevis pamukkalensis</name>
    <dbReference type="NCBI Taxonomy" id="1439726"/>
    <lineage>
        <taxon>Bacteria</taxon>
        <taxon>Pseudomonadati</taxon>
        <taxon>Pseudomonadota</taxon>
        <taxon>Alphaproteobacteria</taxon>
        <taxon>Hyphomicrobiales</taxon>
        <taxon>Pleomorphomonadaceae</taxon>
        <taxon>Methylobrevis</taxon>
    </lineage>
</organism>
<reference evidence="4 5" key="1">
    <citation type="submission" date="2016-07" db="EMBL/GenBank/DDBJ databases">
        <title>Draft Genome Sequence of Methylobrevis pamukkalensis PK2.</title>
        <authorList>
            <person name="Vasilenko O.V."/>
            <person name="Doronina N.V."/>
            <person name="Shmareva M.N."/>
            <person name="Tarlachkov S.V."/>
            <person name="Mustakhimov I."/>
            <person name="Trotsenko Y.A."/>
        </authorList>
    </citation>
    <scope>NUCLEOTIDE SEQUENCE [LARGE SCALE GENOMIC DNA]</scope>
    <source>
        <strain evidence="4 5">PK2</strain>
    </source>
</reference>
<dbReference type="PANTHER" id="PTHR35936:SF17">
    <property type="entry name" value="ARGININE-BINDING EXTRACELLULAR PROTEIN ARTP"/>
    <property type="match status" value="1"/>
</dbReference>
<sequence>MTNANETAKSLDFSGIVDALSRTQDALRLQMDAFGEEIDADFTGLAATMETVRGKIAEIDRYQAVLDEMLTASATSAAQIEDRIGWGTDHSRALREALDEALDTGPQQLSGALETVARRAAIPLGAGFDRLDDIRRRGRLRVAVEPQFVGLSFRKTPGGPLMGLDADYARAFAAFLGVACEFVEHPWSELTQLLHTGRKPGEAPADLVWSALPPDPGYHEIAYSETYTWLPFAMYRRPGDTWLTSPRDLAGKTVGIINDPGAVVVLEKLGLRWSENSARPGGRVRLGNLIAFNDQGRIHDALADGLVDAFMVDRPIFHWAATHPESRWRGRFEVVPGNLSERPYYYTVAVAATRPRPASCPRSTASCASSWRPRNAAASR</sequence>
<feature type="domain" description="Solute-binding protein family 3/N-terminal" evidence="3">
    <location>
        <begin position="139"/>
        <end position="375"/>
    </location>
</feature>